<evidence type="ECO:0000256" key="9">
    <source>
        <dbReference type="ARBA" id="ARBA00023315"/>
    </source>
</evidence>
<dbReference type="Pfam" id="PF03007">
    <property type="entry name" value="WS_DGAT_cat"/>
    <property type="match status" value="1"/>
</dbReference>
<feature type="region of interest" description="Disordered" evidence="12">
    <location>
        <begin position="223"/>
        <end position="247"/>
    </location>
</feature>
<keyword evidence="9 11" id="KW-0012">Acyltransferase</keyword>
<dbReference type="InterPro" id="IPR014292">
    <property type="entry name" value="Acyl_transf_WS/DGAT"/>
</dbReference>
<dbReference type="InterPro" id="IPR045034">
    <property type="entry name" value="O-acyltransferase_WSD1-like"/>
</dbReference>
<evidence type="ECO:0000259" key="13">
    <source>
        <dbReference type="Pfam" id="PF03007"/>
    </source>
</evidence>
<evidence type="ECO:0000256" key="2">
    <source>
        <dbReference type="ARBA" id="ARBA00005189"/>
    </source>
</evidence>
<feature type="region of interest" description="Disordered" evidence="12">
    <location>
        <begin position="479"/>
        <end position="499"/>
    </location>
</feature>
<dbReference type="InterPro" id="IPR004255">
    <property type="entry name" value="O-acyltransferase_WSD1_N"/>
</dbReference>
<organism evidence="15 16">
    <name type="scientific">Mycobacterium paraintracellulare</name>
    <dbReference type="NCBI Taxonomy" id="1138383"/>
    <lineage>
        <taxon>Bacteria</taxon>
        <taxon>Bacillati</taxon>
        <taxon>Actinomycetota</taxon>
        <taxon>Actinomycetes</taxon>
        <taxon>Mycobacteriales</taxon>
        <taxon>Mycobacteriaceae</taxon>
        <taxon>Mycobacterium</taxon>
        <taxon>Mycobacterium avium complex (MAC)</taxon>
    </lineage>
</organism>
<reference evidence="15 16" key="1">
    <citation type="journal article" date="2019" name="Emerg. Microbes Infect.">
        <title>Comprehensive subspecies identification of 175 nontuberculous mycobacteria species based on 7547 genomic profiles.</title>
        <authorList>
            <person name="Matsumoto Y."/>
            <person name="Kinjo T."/>
            <person name="Motooka D."/>
            <person name="Nabeya D."/>
            <person name="Jung N."/>
            <person name="Uechi K."/>
            <person name="Horii T."/>
            <person name="Iida T."/>
            <person name="Fujita J."/>
            <person name="Nakamura S."/>
        </authorList>
    </citation>
    <scope>NUCLEOTIDE SEQUENCE [LARGE SCALE GENOMIC DNA]</scope>
    <source>
        <strain evidence="15 16">JCM 30622</strain>
    </source>
</reference>
<feature type="domain" description="O-acyltransferase WSD1 C-terminal" evidence="14">
    <location>
        <begin position="322"/>
        <end position="471"/>
    </location>
</feature>
<evidence type="ECO:0000256" key="8">
    <source>
        <dbReference type="ARBA" id="ARBA00023098"/>
    </source>
</evidence>
<dbReference type="NCBIfam" id="TIGR02946">
    <property type="entry name" value="acyl_WS_DGAT"/>
    <property type="match status" value="1"/>
</dbReference>
<keyword evidence="5 11" id="KW-0444">Lipid biosynthesis</keyword>
<keyword evidence="8 11" id="KW-0443">Lipid metabolism</keyword>
<evidence type="ECO:0000256" key="10">
    <source>
        <dbReference type="ARBA" id="ARBA00048109"/>
    </source>
</evidence>
<comment type="pathway">
    <text evidence="2">Lipid metabolism.</text>
</comment>
<evidence type="ECO:0000313" key="16">
    <source>
        <dbReference type="Proteomes" id="UP000466578"/>
    </source>
</evidence>
<comment type="similarity">
    <text evidence="3 11">Belongs to the long-chain O-acyltransferase family.</text>
</comment>
<feature type="domain" description="O-acyltransferase WSD1-like N-terminal" evidence="13">
    <location>
        <begin position="5"/>
        <end position="282"/>
    </location>
</feature>
<protein>
    <recommendedName>
        <fullName evidence="4 11">Diacylglycerol O-acyltransferase</fullName>
        <ecNumber evidence="4 11">2.3.1.20</ecNumber>
    </recommendedName>
</protein>
<comment type="pathway">
    <text evidence="1 11">Glycerolipid metabolism; triacylglycerol biosynthesis.</text>
</comment>
<proteinExistence type="inferred from homology"/>
<dbReference type="EC" id="2.3.1.20" evidence="4 11"/>
<dbReference type="Gene3D" id="3.30.559.30">
    <property type="entry name" value="Nonribosomal peptide synthetase, condensation domain"/>
    <property type="match status" value="1"/>
</dbReference>
<dbReference type="EMBL" id="AP022597">
    <property type="protein sequence ID" value="BBY72988.1"/>
    <property type="molecule type" value="Genomic_DNA"/>
</dbReference>
<keyword evidence="16" id="KW-1185">Reference proteome</keyword>
<dbReference type="PANTHER" id="PTHR31650">
    <property type="entry name" value="O-ACYLTRANSFERASE (WSD1-LIKE) FAMILY PROTEIN"/>
    <property type="match status" value="1"/>
</dbReference>
<evidence type="ECO:0000256" key="12">
    <source>
        <dbReference type="SAM" id="MobiDB-lite"/>
    </source>
</evidence>
<evidence type="ECO:0000256" key="4">
    <source>
        <dbReference type="ARBA" id="ARBA00013244"/>
    </source>
</evidence>
<gene>
    <name evidence="15" type="ORF">MPRI_51750</name>
</gene>
<keyword evidence="6 11" id="KW-0808">Transferase</keyword>
<evidence type="ECO:0000256" key="7">
    <source>
        <dbReference type="ARBA" id="ARBA00022798"/>
    </source>
</evidence>
<comment type="catalytic activity">
    <reaction evidence="10 11">
        <text>an acyl-CoA + a 1,2-diacyl-sn-glycerol = a triacyl-sn-glycerol + CoA</text>
        <dbReference type="Rhea" id="RHEA:10868"/>
        <dbReference type="ChEBI" id="CHEBI:17815"/>
        <dbReference type="ChEBI" id="CHEBI:57287"/>
        <dbReference type="ChEBI" id="CHEBI:58342"/>
        <dbReference type="ChEBI" id="CHEBI:64615"/>
        <dbReference type="EC" id="2.3.1.20"/>
    </reaction>
</comment>
<evidence type="ECO:0000313" key="15">
    <source>
        <dbReference type="EMBL" id="BBY72988.1"/>
    </source>
</evidence>
<sequence>MMKRLTGLDGVTLHGETSVMPTHVMAVLFCDPEAHGAVTADAICKLLAQRTATIPGFRQRLLTKPFGLGQPSWIEDPAFDVQSHLHCVRLAEPGTMRELTTLIGELHGQPLNRDRPLWDAWVVQGLADGRLVVLIKFSHAITDGVGAVTSMLPELMTVDADAEFAVAPERAEATMPGAATRVWDVIDEIAANTAVGIRIAVRLGPVAVKSTIGTALRSVRQLLPGAGPQRSDGSDSEEDDSSPRTLLNAPLTARRTVAFAGVAMDDVRAIAAAFDVTVNDVFLTATTSALRRWLASHDTVPSHPLRTMMPISTRGVDGDASNSWSPVVVKLPVDLADPAQQLASIHDATSRIKDGRRAVRPVNLADVIDLVPPVVIGWVMGVYTGLQLSRFHSPVAHVIASNVPGPSDEIYCAGAHVLGIHALAPLFEGSNLNITAVSYSSTLAVGIVACPDNVDDVASVATCIEDVVGELKIAADEKAGQSAGLSRPSEPEPTMNGTATTQFAGGEAGWPDRGLAPRNAGIAHFLE</sequence>
<dbReference type="Pfam" id="PF06974">
    <property type="entry name" value="WS_DGAT_C"/>
    <property type="match status" value="1"/>
</dbReference>
<evidence type="ECO:0000259" key="14">
    <source>
        <dbReference type="Pfam" id="PF06974"/>
    </source>
</evidence>
<evidence type="ECO:0000256" key="11">
    <source>
        <dbReference type="RuleBase" id="RU361241"/>
    </source>
</evidence>
<evidence type="ECO:0000256" key="5">
    <source>
        <dbReference type="ARBA" id="ARBA00022516"/>
    </source>
</evidence>
<dbReference type="RefSeq" id="WP_014385251.1">
    <property type="nucleotide sequence ID" value="NZ_BNTK01000087.1"/>
</dbReference>
<dbReference type="InterPro" id="IPR009721">
    <property type="entry name" value="O-acyltransferase_WSD1_C"/>
</dbReference>
<keyword evidence="7 11" id="KW-0319">Glycerol metabolism</keyword>
<evidence type="ECO:0000256" key="6">
    <source>
        <dbReference type="ARBA" id="ARBA00022679"/>
    </source>
</evidence>
<dbReference type="SUPFAM" id="SSF52777">
    <property type="entry name" value="CoA-dependent acyltransferases"/>
    <property type="match status" value="2"/>
</dbReference>
<dbReference type="Proteomes" id="UP000466578">
    <property type="component" value="Chromosome"/>
</dbReference>
<evidence type="ECO:0000256" key="1">
    <source>
        <dbReference type="ARBA" id="ARBA00004771"/>
    </source>
</evidence>
<dbReference type="PANTHER" id="PTHR31650:SF1">
    <property type="entry name" value="WAX ESTER SYNTHASE_DIACYLGLYCEROL ACYLTRANSFERASE 4-RELATED"/>
    <property type="match status" value="1"/>
</dbReference>
<accession>A0ABM7KFB9</accession>
<evidence type="ECO:0000256" key="3">
    <source>
        <dbReference type="ARBA" id="ARBA00009587"/>
    </source>
</evidence>
<name>A0ABM7KFB9_9MYCO</name>